<gene>
    <name evidence="5" type="primary">gmr_2</name>
    <name evidence="5" type="ORF">NCTC13098_04837</name>
</gene>
<dbReference type="SUPFAM" id="SSF141868">
    <property type="entry name" value="EAL domain-like"/>
    <property type="match status" value="1"/>
</dbReference>
<sequence>MGYIVTNTFSHFCSVILSIHCYAVGLVYMDNIMLTDISYRHFVENVKDYAIYMLEQDGTIASWNEGARRAKGYTSEEIIGRNFSIFYSEGEQQSGEPARNLALALKTGKFEGEGWRYRKDGSSFWAHVVIDAIRNDDGTLLGFAKITRDITEHKEVIDKLSWMARYDSLTGLPNRVAFFAFVEGLIAGNNYTQLAIFTIDLDKFKEINDVEGHLIGDLLLQRVSANVAKMVKNDELVARFGGDEFVAVKPFESADELDLFIEKLQGCFSGIHDFATTSVSVIASIGFSVFPRDGSDLNTLISNSDLAMYRAKSDIDNKVCRYEPEMDERTRKRNQMISDIRQGIKEDQFYLHYQEKRSISGKQVTGYEALLRWQHPELGLIYPDEFIPLAEESATIIPLGYWVLEQVCREALVNKIHKKVSVNISPVQLRHRDFIDNVRGILMRTCFPVSLLEFEVTETAFIVDKKLVFNVLNQIKNMGISIALDDFGTGYSSISMLREFHFDLIKMDRSFLQNIENDSEVRSFVRAVISLSKSINTPLIAEGVETLEQLKILKDEGCNEVQGFLFGKPTIIGQLKK</sequence>
<dbReference type="PANTHER" id="PTHR44757">
    <property type="entry name" value="DIGUANYLATE CYCLASE DGCP"/>
    <property type="match status" value="1"/>
</dbReference>
<dbReference type="KEGG" id="rtg:NCTC13098_04837"/>
<name>A0A3P8M4E7_RAOTE</name>
<dbReference type="PROSITE" id="PS50887">
    <property type="entry name" value="GGDEF"/>
    <property type="match status" value="1"/>
</dbReference>
<evidence type="ECO:0000313" key="5">
    <source>
        <dbReference type="EMBL" id="VDR28453.1"/>
    </source>
</evidence>
<dbReference type="CDD" id="cd00130">
    <property type="entry name" value="PAS"/>
    <property type="match status" value="1"/>
</dbReference>
<dbReference type="Pfam" id="PF13426">
    <property type="entry name" value="PAS_9"/>
    <property type="match status" value="1"/>
</dbReference>
<dbReference type="InterPro" id="IPR000700">
    <property type="entry name" value="PAS-assoc_C"/>
</dbReference>
<dbReference type="Pfam" id="PF00563">
    <property type="entry name" value="EAL"/>
    <property type="match status" value="1"/>
</dbReference>
<evidence type="ECO:0000259" key="2">
    <source>
        <dbReference type="PROSITE" id="PS50113"/>
    </source>
</evidence>
<dbReference type="NCBIfam" id="TIGR00229">
    <property type="entry name" value="sensory_box"/>
    <property type="match status" value="1"/>
</dbReference>
<dbReference type="SUPFAM" id="SSF55785">
    <property type="entry name" value="PYP-like sensor domain (PAS domain)"/>
    <property type="match status" value="1"/>
</dbReference>
<dbReference type="EMBL" id="LR131271">
    <property type="protein sequence ID" value="VDR28453.1"/>
    <property type="molecule type" value="Genomic_DNA"/>
</dbReference>
<dbReference type="Gene3D" id="3.30.70.270">
    <property type="match status" value="1"/>
</dbReference>
<dbReference type="SMART" id="SM00052">
    <property type="entry name" value="EAL"/>
    <property type="match status" value="1"/>
</dbReference>
<accession>A0A3P8M4E7</accession>
<dbReference type="InterPro" id="IPR001633">
    <property type="entry name" value="EAL_dom"/>
</dbReference>
<dbReference type="PROSITE" id="PS50113">
    <property type="entry name" value="PAC"/>
    <property type="match status" value="1"/>
</dbReference>
<dbReference type="PANTHER" id="PTHR44757:SF2">
    <property type="entry name" value="BIOFILM ARCHITECTURE MAINTENANCE PROTEIN MBAA"/>
    <property type="match status" value="1"/>
</dbReference>
<dbReference type="EC" id="3.1.4.52" evidence="5"/>
<dbReference type="SUPFAM" id="SSF55073">
    <property type="entry name" value="Nucleotide cyclase"/>
    <property type="match status" value="1"/>
</dbReference>
<dbReference type="SMART" id="SM00086">
    <property type="entry name" value="PAC"/>
    <property type="match status" value="1"/>
</dbReference>
<evidence type="ECO:0000259" key="3">
    <source>
        <dbReference type="PROSITE" id="PS50883"/>
    </source>
</evidence>
<dbReference type="InterPro" id="IPR043128">
    <property type="entry name" value="Rev_trsase/Diguanyl_cyclase"/>
</dbReference>
<dbReference type="PROSITE" id="PS50112">
    <property type="entry name" value="PAS"/>
    <property type="match status" value="1"/>
</dbReference>
<evidence type="ECO:0000259" key="1">
    <source>
        <dbReference type="PROSITE" id="PS50112"/>
    </source>
</evidence>
<dbReference type="InterPro" id="IPR035919">
    <property type="entry name" value="EAL_sf"/>
</dbReference>
<dbReference type="InterPro" id="IPR001610">
    <property type="entry name" value="PAC"/>
</dbReference>
<protein>
    <submittedName>
        <fullName evidence="5">Cyclic di-GMP phosphodiesterase Gmr</fullName>
        <ecNumber evidence="5">3.1.4.52</ecNumber>
    </submittedName>
</protein>
<dbReference type="InterPro" id="IPR000160">
    <property type="entry name" value="GGDEF_dom"/>
</dbReference>
<dbReference type="GO" id="GO:0071111">
    <property type="term" value="F:cyclic-guanylate-specific phosphodiesterase activity"/>
    <property type="evidence" value="ECO:0007669"/>
    <property type="project" value="UniProtKB-EC"/>
</dbReference>
<dbReference type="PROSITE" id="PS50883">
    <property type="entry name" value="EAL"/>
    <property type="match status" value="1"/>
</dbReference>
<evidence type="ECO:0000259" key="4">
    <source>
        <dbReference type="PROSITE" id="PS50887"/>
    </source>
</evidence>
<dbReference type="NCBIfam" id="TIGR00254">
    <property type="entry name" value="GGDEF"/>
    <property type="match status" value="1"/>
</dbReference>
<dbReference type="SMART" id="SM00267">
    <property type="entry name" value="GGDEF"/>
    <property type="match status" value="1"/>
</dbReference>
<feature type="domain" description="PAC" evidence="2">
    <location>
        <begin position="110"/>
        <end position="162"/>
    </location>
</feature>
<reference evidence="5 6" key="1">
    <citation type="submission" date="2018-12" db="EMBL/GenBank/DDBJ databases">
        <authorList>
            <consortium name="Pathogen Informatics"/>
        </authorList>
    </citation>
    <scope>NUCLEOTIDE SEQUENCE [LARGE SCALE GENOMIC DNA]</scope>
    <source>
        <strain evidence="5 6">NCTC13098</strain>
    </source>
</reference>
<keyword evidence="5" id="KW-0378">Hydrolase</keyword>
<dbReference type="CDD" id="cd01949">
    <property type="entry name" value="GGDEF"/>
    <property type="match status" value="1"/>
</dbReference>
<dbReference type="Proteomes" id="UP000274346">
    <property type="component" value="Chromosome"/>
</dbReference>
<dbReference type="InterPro" id="IPR029787">
    <property type="entry name" value="Nucleotide_cyclase"/>
</dbReference>
<dbReference type="Gene3D" id="3.20.20.450">
    <property type="entry name" value="EAL domain"/>
    <property type="match status" value="1"/>
</dbReference>
<feature type="domain" description="PAS" evidence="1">
    <location>
        <begin position="35"/>
        <end position="108"/>
    </location>
</feature>
<dbReference type="Gene3D" id="3.30.450.20">
    <property type="entry name" value="PAS domain"/>
    <property type="match status" value="1"/>
</dbReference>
<dbReference type="CDD" id="cd01948">
    <property type="entry name" value="EAL"/>
    <property type="match status" value="1"/>
</dbReference>
<dbReference type="InterPro" id="IPR000014">
    <property type="entry name" value="PAS"/>
</dbReference>
<dbReference type="Pfam" id="PF00990">
    <property type="entry name" value="GGDEF"/>
    <property type="match status" value="1"/>
</dbReference>
<dbReference type="InterPro" id="IPR052155">
    <property type="entry name" value="Biofilm_reg_signaling"/>
</dbReference>
<feature type="domain" description="GGDEF" evidence="4">
    <location>
        <begin position="192"/>
        <end position="324"/>
    </location>
</feature>
<proteinExistence type="predicted"/>
<dbReference type="AlphaFoldDB" id="A0A3P8M4E7"/>
<dbReference type="InterPro" id="IPR035965">
    <property type="entry name" value="PAS-like_dom_sf"/>
</dbReference>
<organism evidence="5 6">
    <name type="scientific">Raoultella terrigena</name>
    <name type="common">Klebsiella terrigena</name>
    <dbReference type="NCBI Taxonomy" id="577"/>
    <lineage>
        <taxon>Bacteria</taxon>
        <taxon>Pseudomonadati</taxon>
        <taxon>Pseudomonadota</taxon>
        <taxon>Gammaproteobacteria</taxon>
        <taxon>Enterobacterales</taxon>
        <taxon>Enterobacteriaceae</taxon>
        <taxon>Klebsiella/Raoultella group</taxon>
        <taxon>Raoultella</taxon>
    </lineage>
</organism>
<feature type="domain" description="EAL" evidence="3">
    <location>
        <begin position="333"/>
        <end position="577"/>
    </location>
</feature>
<evidence type="ECO:0000313" key="6">
    <source>
        <dbReference type="Proteomes" id="UP000274346"/>
    </source>
</evidence>